<accession>A0A418WP19</accession>
<dbReference type="PANTHER" id="PTHR41791">
    <property type="entry name" value="SSL7039 PROTEIN"/>
    <property type="match status" value="1"/>
</dbReference>
<sequence length="98" mass="11086">MIEIRQTETYAKWFRKLRDRTARARIDIRIRRVSLGNFGDVKPVGEGVSELRVDYGPGYRVYFVQRGEVVVILLCGGDKASQEGDIVKAKALAADLEE</sequence>
<evidence type="ECO:0000313" key="1">
    <source>
        <dbReference type="EMBL" id="RJF92984.1"/>
    </source>
</evidence>
<comment type="caution">
    <text evidence="1">The sequence shown here is derived from an EMBL/GenBank/DDBJ whole genome shotgun (WGS) entry which is preliminary data.</text>
</comment>
<dbReference type="NCBIfam" id="TIGR02683">
    <property type="entry name" value="upstrm_HI1419"/>
    <property type="match status" value="1"/>
</dbReference>
<gene>
    <name evidence="1" type="ORF">D3876_00935</name>
</gene>
<dbReference type="Proteomes" id="UP000286100">
    <property type="component" value="Unassembled WGS sequence"/>
</dbReference>
<protein>
    <submittedName>
        <fullName evidence="1">Type II toxin-antitoxin system RelE/ParE family toxin</fullName>
    </submittedName>
</protein>
<dbReference type="OrthoDB" id="5296237at2"/>
<dbReference type="PANTHER" id="PTHR41791:SF1">
    <property type="entry name" value="SSL7039 PROTEIN"/>
    <property type="match status" value="1"/>
</dbReference>
<keyword evidence="2" id="KW-1185">Reference proteome</keyword>
<organism evidence="1 2">
    <name type="scientific">Sphingomonas cavernae</name>
    <dbReference type="NCBI Taxonomy" id="2320861"/>
    <lineage>
        <taxon>Bacteria</taxon>
        <taxon>Pseudomonadati</taxon>
        <taxon>Pseudomonadota</taxon>
        <taxon>Alphaproteobacteria</taxon>
        <taxon>Sphingomonadales</taxon>
        <taxon>Sphingomonadaceae</taxon>
        <taxon>Sphingomonas</taxon>
    </lineage>
</organism>
<name>A0A418WP19_9SPHN</name>
<reference evidence="1 2" key="1">
    <citation type="submission" date="2018-09" db="EMBL/GenBank/DDBJ databases">
        <authorList>
            <person name="Zhu H."/>
        </authorList>
    </citation>
    <scope>NUCLEOTIDE SEQUENCE [LARGE SCALE GENOMIC DNA]</scope>
    <source>
        <strain evidence="1 2">K2R01-6</strain>
    </source>
</reference>
<dbReference type="PIRSF" id="PIRSF028744">
    <property type="entry name" value="Addict_mod_HI1419"/>
    <property type="match status" value="1"/>
</dbReference>
<dbReference type="EMBL" id="QYUM01000002">
    <property type="protein sequence ID" value="RJF92984.1"/>
    <property type="molecule type" value="Genomic_DNA"/>
</dbReference>
<proteinExistence type="predicted"/>
<evidence type="ECO:0000313" key="2">
    <source>
        <dbReference type="Proteomes" id="UP000286100"/>
    </source>
</evidence>
<dbReference type="AlphaFoldDB" id="A0A418WP19"/>
<dbReference type="InterPro" id="IPR009241">
    <property type="entry name" value="HigB-like"/>
</dbReference>
<dbReference type="InterPro" id="IPR014056">
    <property type="entry name" value="TypeIITA-like_toxin_pred"/>
</dbReference>
<dbReference type="Pfam" id="PF05973">
    <property type="entry name" value="Gp49"/>
    <property type="match status" value="1"/>
</dbReference>
<dbReference type="RefSeq" id="WP_119759264.1">
    <property type="nucleotide sequence ID" value="NZ_QYUM01000002.1"/>
</dbReference>